<accession>A0AAE9IL37</accession>
<feature type="coiled-coil region" evidence="1">
    <location>
        <begin position="493"/>
        <end position="624"/>
    </location>
</feature>
<dbReference type="AlphaFoldDB" id="A0AAE9IL37"/>
<reference evidence="2 3" key="1">
    <citation type="submission" date="2022-05" db="EMBL/GenBank/DDBJ databases">
        <title>Chromosome-level reference genomes for two strains of Caenorhabditis briggsae: an improved platform for comparative genomics.</title>
        <authorList>
            <person name="Stevens L."/>
            <person name="Andersen E.C."/>
        </authorList>
    </citation>
    <scope>NUCLEOTIDE SEQUENCE [LARGE SCALE GENOMIC DNA]</scope>
    <source>
        <strain evidence="2">QX1410_ONT</strain>
        <tissue evidence="2">Whole-organism</tissue>
    </source>
</reference>
<gene>
    <name evidence="2" type="ORF">L3Y34_000126</name>
</gene>
<evidence type="ECO:0000313" key="3">
    <source>
        <dbReference type="Proteomes" id="UP000827892"/>
    </source>
</evidence>
<keyword evidence="1" id="KW-0175">Coiled coil</keyword>
<dbReference type="Proteomes" id="UP000827892">
    <property type="component" value="Chromosome III"/>
</dbReference>
<name>A0AAE9IL37_CAEBR</name>
<organism evidence="2 3">
    <name type="scientific">Caenorhabditis briggsae</name>
    <dbReference type="NCBI Taxonomy" id="6238"/>
    <lineage>
        <taxon>Eukaryota</taxon>
        <taxon>Metazoa</taxon>
        <taxon>Ecdysozoa</taxon>
        <taxon>Nematoda</taxon>
        <taxon>Chromadorea</taxon>
        <taxon>Rhabditida</taxon>
        <taxon>Rhabditina</taxon>
        <taxon>Rhabditomorpha</taxon>
        <taxon>Rhabditoidea</taxon>
        <taxon>Rhabditidae</taxon>
        <taxon>Peloderinae</taxon>
        <taxon>Caenorhabditis</taxon>
    </lineage>
</organism>
<protein>
    <submittedName>
        <fullName evidence="2">Uncharacterized protein</fullName>
    </submittedName>
</protein>
<evidence type="ECO:0000313" key="2">
    <source>
        <dbReference type="EMBL" id="ULT98542.1"/>
    </source>
</evidence>
<dbReference type="EMBL" id="CP090893">
    <property type="protein sequence ID" value="ULT98542.1"/>
    <property type="molecule type" value="Genomic_DNA"/>
</dbReference>
<sequence>MAPPSQPGMYDNTEIKTVACTEYLLHEFSNNAMTGWELTIKSNGAKIRTNLYLMDSTEIKKSPCQFFLVDNVDFGEYDKLMAGTMETKDISKIFSEIKLCGKHHNRNLYLRCVPPCQLYQEEDHRVFVQDVVEIVPLIWEKQAPKNSKRLFSDKRQFNALCRSWETEKRHLEHTITLHEFKRILKILDCDASLVTVIEDPLSMITQEEMLQEVGFVRTCAPNLALVMNQFQSLFFVFHNLVNGVNWRNEMCKEHVNCNAKLQTKILKLLYEIVKNKDGTFYHFSYVMESVQRIKEQCPVKYLQPRMTPDYLFQHLKSDLLMPLDYYADVVEHYNILYMDAHYRTISSQMQVYAARFLIQLGWVIQFFDKEKDDKLARAVVGVALFFIQPEGRKRGIELINKIMLEAMEVRRTWNGQPESPESLKGPLPGMAPYVRPTIDQNTVRNVENPVTPEAYNDACDNCKFMLDKVMMLQGDIENSIRRVRDVDTLVQKAPQMKTEAQMKQKQIDELKQKIEIRKQALPQADKKLYDLKERNHELSQQMEVSEQRMTELTEKRRVCRNRIEEVTKFNEELKQRLAELVQAQKHKENEPNGSCGAPIEIQEKQEKIEELKKKQQQLETIVELQAIKIKDNGLENKEKIV</sequence>
<evidence type="ECO:0000256" key="1">
    <source>
        <dbReference type="SAM" id="Coils"/>
    </source>
</evidence>
<proteinExistence type="predicted"/>